<gene>
    <name evidence="1" type="ORF">EI42_03213</name>
</gene>
<sequence>MQALVYLLNHADLSEPLQQWIEQALEGEALHPLEAKQIVLAWQQVSGEYKEPEELGIKLAPIPTEHLVSLRSQEAQARAALAANPDNEIARSILRLIERIYTSYGLPRAQP</sequence>
<organism evidence="1 2">
    <name type="scientific">Thermosporothrix hazakensis</name>
    <dbReference type="NCBI Taxonomy" id="644383"/>
    <lineage>
        <taxon>Bacteria</taxon>
        <taxon>Bacillati</taxon>
        <taxon>Chloroflexota</taxon>
        <taxon>Ktedonobacteria</taxon>
        <taxon>Ktedonobacterales</taxon>
        <taxon>Thermosporotrichaceae</taxon>
        <taxon>Thermosporothrix</taxon>
    </lineage>
</organism>
<keyword evidence="2" id="KW-1185">Reference proteome</keyword>
<dbReference type="AlphaFoldDB" id="A0A326UJ50"/>
<dbReference type="Proteomes" id="UP000248806">
    <property type="component" value="Unassembled WGS sequence"/>
</dbReference>
<name>A0A326UJ50_THEHA</name>
<dbReference type="RefSeq" id="WP_111323597.1">
    <property type="nucleotide sequence ID" value="NZ_BIFX01000001.1"/>
</dbReference>
<evidence type="ECO:0000313" key="2">
    <source>
        <dbReference type="Proteomes" id="UP000248806"/>
    </source>
</evidence>
<reference evidence="1 2" key="1">
    <citation type="submission" date="2018-06" db="EMBL/GenBank/DDBJ databases">
        <title>Genomic Encyclopedia of Archaeal and Bacterial Type Strains, Phase II (KMG-II): from individual species to whole genera.</title>
        <authorList>
            <person name="Goeker M."/>
        </authorList>
    </citation>
    <scope>NUCLEOTIDE SEQUENCE [LARGE SCALE GENOMIC DNA]</scope>
    <source>
        <strain evidence="1 2">ATCC BAA-1881</strain>
    </source>
</reference>
<accession>A0A326UJ50</accession>
<evidence type="ECO:0000313" key="1">
    <source>
        <dbReference type="EMBL" id="PZW28459.1"/>
    </source>
</evidence>
<protein>
    <submittedName>
        <fullName evidence="1">Uncharacterized protein</fullName>
    </submittedName>
</protein>
<proteinExistence type="predicted"/>
<comment type="caution">
    <text evidence="1">The sequence shown here is derived from an EMBL/GenBank/DDBJ whole genome shotgun (WGS) entry which is preliminary data.</text>
</comment>
<dbReference type="EMBL" id="QKUF01000010">
    <property type="protein sequence ID" value="PZW28459.1"/>
    <property type="molecule type" value="Genomic_DNA"/>
</dbReference>